<keyword evidence="1" id="KW-0004">4Fe-4S</keyword>
<dbReference type="InterPro" id="IPR045055">
    <property type="entry name" value="DNA2/NAM7-like"/>
</dbReference>
<dbReference type="InterPro" id="IPR027417">
    <property type="entry name" value="P-loop_NTPase"/>
</dbReference>
<dbReference type="GO" id="GO:0003677">
    <property type="term" value="F:DNA binding"/>
    <property type="evidence" value="ECO:0007669"/>
    <property type="project" value="UniProtKB-UniRule"/>
</dbReference>
<feature type="region of interest" description="Disordered" evidence="2">
    <location>
        <begin position="740"/>
        <end position="1005"/>
    </location>
</feature>
<feature type="region of interest" description="Disordered" evidence="2">
    <location>
        <begin position="652"/>
        <end position="679"/>
    </location>
</feature>
<evidence type="ECO:0000259" key="3">
    <source>
        <dbReference type="Pfam" id="PF13086"/>
    </source>
</evidence>
<dbReference type="EC" id="3.6.4.12" evidence="1"/>
<protein>
    <recommendedName>
        <fullName evidence="1">DNA replication ATP-dependent helicase/nuclease</fullName>
        <ecNumber evidence="1">3.1.-.-</ecNumber>
        <ecNumber evidence="1">3.6.4.12</ecNumber>
    </recommendedName>
</protein>
<feature type="compositionally biased region" description="Basic and acidic residues" evidence="2">
    <location>
        <begin position="996"/>
        <end position="1005"/>
    </location>
</feature>
<dbReference type="GO" id="GO:0033567">
    <property type="term" value="P:DNA replication, Okazaki fragment processing"/>
    <property type="evidence" value="ECO:0007669"/>
    <property type="project" value="UniProtKB-UniRule"/>
</dbReference>
<keyword evidence="1" id="KW-0479">Metal-binding</keyword>
<sequence>MNPDDEFDAVVLAFLGGKVPVSSSSDLDRVSFMGIEDYKHQHKKWIFGECNSRVSDLLLKKGCEKQVNALDCEVTVHPTRGLFCHIEVLGSQSRFEPSQIVAVQDRAGELKAIGIVTGVINDRTILRAHHGTKPVKGKYDVFLLDTTATLRRCFLSVSKAENISPRLRDQLVRPLNTIRPEAVHFGAWLAGLRLNHEQGRVVAASVHLREGFLLAQGIVSAALCATRYAKILVCAPYNNAVDQIALSLSSRLLDSDGQAYVPRRGAIVRVGPMEKIDRHCHGLTLEGIIISEQRAYSSYYIAEENVLSNASVVCTTLSCSDSFHLEKWNCKFDLVLIDDAAGIAEAEILIALAKARDRCILLSDSIRKCSAYRRSLFHRLEQAGLVPYLLERPPNVTSEGPSSEVARHRQEDSKYNRNYEKHRHEEARASQIYDQEARRNRHDGEKECHRGGDRRDGHDAEKERHHGDRQPGVRSVDGVKELQKAKVSRAEVKIENAANAASEKRVATQAAATRVKMEPDSGGEGLENGPSFPAASAACQKDKELREMGSQRCETNNESTVMRQPKSERCGRTASEAPCKESTGKVAENKLQKRRGEHEATEMNQQRGNENCEKVLTGASCQTNKESTAVPQRQNELCEKAPMEGVCQIKKEKVAGDNQANNESMGDKQQRSREHCEQAHTEALFQKVSDEQQQLEAGSTGAVCRINNEKAPLNLVELKQEQAQDNQTLAAEKLQAEKYLRKKSESQETEQELVQDGGAQAQQEQQEEREWPVKVKLAGKKKQIQGQAEQKSLEYDGGTQTDQQQKEQCSEKETLSEKEINPFQPSLEVVKNRKETRKEVEQEEQQQIEDQKENQLQAEPVKKRKKKRKELKQDGGAQVEQGQEQPQPEEENVEHVKKRKKKRKELEPDGVEKETLVAEGKEKNQLVFAEEKNSELSENPKKKKKKKKRQALEQIQDGQQQVHEEERPYHEKQGLEKEKQEERMELQSKRKKKKRTFSEQEHWDRNGGAQAVIEWDGGLMPEKHYVELDEEILDLAIAQLPRDGSAIPHQILEAVVAFVLEMDDECGIVVAQRVAGDQIGEKTAGKAMLFQESRHLGAGENGVSGEGQSRQRCQEEEQWRKHEHHLSPLRARLEVPKVPEVPVIPEVPEVPEVPVIPEVPEVPEVPVPEVPSEIPKVPELPKVPEVPVPRVREYPVLSEIPPKKPVPEVPKVPEYLVVPEVPLKKPVPKVPKFPVIPGLLPSGMIPGPGVRDRVFHSQAISRWCYFCMGIAMLRPGFY</sequence>
<keyword evidence="1" id="KW-0547">Nucleotide-binding</keyword>
<dbReference type="InParanoid" id="D8T9L7"/>
<feature type="compositionally biased region" description="Basic and acidic residues" evidence="2">
    <location>
        <begin position="830"/>
        <end position="840"/>
    </location>
</feature>
<comment type="function">
    <text evidence="1">Key enzyme involved in DNA replication and DNA repair. Involved in Okazaki fragments processing by cleaving long flaps that escape FEN1: flaps that are longer than 27 nucleotides are coated by replication protein A complex (RPA), leading to recruit DNA2 which cleaves the flap until it is too short to bind RPA and becomes a substrate for FEN1. Also involved in 5'-end resection of DNA during double-strand break (DSB) repair by mediating the cleavage of 5'-ssDNA.</text>
</comment>
<dbReference type="GO" id="GO:0051539">
    <property type="term" value="F:4 iron, 4 sulfur cluster binding"/>
    <property type="evidence" value="ECO:0007669"/>
    <property type="project" value="UniProtKB-UniRule"/>
</dbReference>
<dbReference type="EMBL" id="GL377696">
    <property type="protein sequence ID" value="EFJ06670.1"/>
    <property type="molecule type" value="Genomic_DNA"/>
</dbReference>
<feature type="compositionally biased region" description="Basic and acidic residues" evidence="2">
    <location>
        <begin position="405"/>
        <end position="428"/>
    </location>
</feature>
<dbReference type="EC" id="3.1.-.-" evidence="1"/>
<dbReference type="GO" id="GO:0017108">
    <property type="term" value="F:5'-flap endonuclease activity"/>
    <property type="evidence" value="ECO:0000318"/>
    <property type="project" value="GO_Central"/>
</dbReference>
<dbReference type="GO" id="GO:0005524">
    <property type="term" value="F:ATP binding"/>
    <property type="evidence" value="ECO:0007669"/>
    <property type="project" value="UniProtKB-UniRule"/>
</dbReference>
<dbReference type="HOGENOM" id="CLU_263363_0_0_1"/>
<feature type="compositionally biased region" description="Polar residues" evidence="2">
    <location>
        <begin position="552"/>
        <end position="562"/>
    </location>
</feature>
<dbReference type="eggNOG" id="KOG1801">
    <property type="taxonomic scope" value="Eukaryota"/>
</dbReference>
<reference evidence="4 5" key="1">
    <citation type="journal article" date="2011" name="Science">
        <title>The Selaginella genome identifies genetic changes associated with the evolution of vascular plants.</title>
        <authorList>
            <person name="Banks J.A."/>
            <person name="Nishiyama T."/>
            <person name="Hasebe M."/>
            <person name="Bowman J.L."/>
            <person name="Gribskov M."/>
            <person name="dePamphilis C."/>
            <person name="Albert V.A."/>
            <person name="Aono N."/>
            <person name="Aoyama T."/>
            <person name="Ambrose B.A."/>
            <person name="Ashton N.W."/>
            <person name="Axtell M.J."/>
            <person name="Barker E."/>
            <person name="Barker M.S."/>
            <person name="Bennetzen J.L."/>
            <person name="Bonawitz N.D."/>
            <person name="Chapple C."/>
            <person name="Cheng C."/>
            <person name="Correa L.G."/>
            <person name="Dacre M."/>
            <person name="DeBarry J."/>
            <person name="Dreyer I."/>
            <person name="Elias M."/>
            <person name="Engstrom E.M."/>
            <person name="Estelle M."/>
            <person name="Feng L."/>
            <person name="Finet C."/>
            <person name="Floyd S.K."/>
            <person name="Frommer W.B."/>
            <person name="Fujita T."/>
            <person name="Gramzow L."/>
            <person name="Gutensohn M."/>
            <person name="Harholt J."/>
            <person name="Hattori M."/>
            <person name="Heyl A."/>
            <person name="Hirai T."/>
            <person name="Hiwatashi Y."/>
            <person name="Ishikawa M."/>
            <person name="Iwata M."/>
            <person name="Karol K.G."/>
            <person name="Koehler B."/>
            <person name="Kolukisaoglu U."/>
            <person name="Kubo M."/>
            <person name="Kurata T."/>
            <person name="Lalonde S."/>
            <person name="Li K."/>
            <person name="Li Y."/>
            <person name="Litt A."/>
            <person name="Lyons E."/>
            <person name="Manning G."/>
            <person name="Maruyama T."/>
            <person name="Michael T.P."/>
            <person name="Mikami K."/>
            <person name="Miyazaki S."/>
            <person name="Morinaga S."/>
            <person name="Murata T."/>
            <person name="Mueller-Roeber B."/>
            <person name="Nelson D.R."/>
            <person name="Obara M."/>
            <person name="Oguri Y."/>
            <person name="Olmstead R.G."/>
            <person name="Onodera N."/>
            <person name="Petersen B.L."/>
            <person name="Pils B."/>
            <person name="Prigge M."/>
            <person name="Rensing S.A."/>
            <person name="Riano-Pachon D.M."/>
            <person name="Roberts A.W."/>
            <person name="Sato Y."/>
            <person name="Scheller H.V."/>
            <person name="Schulz B."/>
            <person name="Schulz C."/>
            <person name="Shakirov E.V."/>
            <person name="Shibagaki N."/>
            <person name="Shinohara N."/>
            <person name="Shippen D.E."/>
            <person name="Soerensen I."/>
            <person name="Sotooka R."/>
            <person name="Sugimoto N."/>
            <person name="Sugita M."/>
            <person name="Sumikawa N."/>
            <person name="Tanurdzic M."/>
            <person name="Theissen G."/>
            <person name="Ulvskov P."/>
            <person name="Wakazuki S."/>
            <person name="Weng J.K."/>
            <person name="Willats W.W."/>
            <person name="Wipf D."/>
            <person name="Wolf P.G."/>
            <person name="Yang L."/>
            <person name="Zimmer A.D."/>
            <person name="Zhu Q."/>
            <person name="Mitros T."/>
            <person name="Hellsten U."/>
            <person name="Loque D."/>
            <person name="Otillar R."/>
            <person name="Salamov A."/>
            <person name="Schmutz J."/>
            <person name="Shapiro H."/>
            <person name="Lindquist E."/>
            <person name="Lucas S."/>
            <person name="Rokhsar D."/>
            <person name="Grigoriev I.V."/>
        </authorList>
    </citation>
    <scope>NUCLEOTIDE SEQUENCE [LARGE SCALE GENOMIC DNA]</scope>
</reference>
<dbReference type="PANTHER" id="PTHR10887">
    <property type="entry name" value="DNA2/NAM7 HELICASE FAMILY"/>
    <property type="match status" value="1"/>
</dbReference>
<keyword evidence="1" id="KW-0234">DNA repair</keyword>
<dbReference type="GO" id="GO:0005694">
    <property type="term" value="C:chromosome"/>
    <property type="evidence" value="ECO:0007669"/>
    <property type="project" value="UniProtKB-SubCell"/>
</dbReference>
<evidence type="ECO:0000256" key="1">
    <source>
        <dbReference type="RuleBase" id="RU367041"/>
    </source>
</evidence>
<keyword evidence="5" id="KW-1185">Reference proteome</keyword>
<dbReference type="GO" id="GO:0005634">
    <property type="term" value="C:nucleus"/>
    <property type="evidence" value="ECO:0007669"/>
    <property type="project" value="UniProtKB-SubCell"/>
</dbReference>
<evidence type="ECO:0000313" key="5">
    <source>
        <dbReference type="Proteomes" id="UP000001514"/>
    </source>
</evidence>
<comment type="subcellular location">
    <subcellularLocation>
        <location evidence="1">Nucleus</location>
    </subcellularLocation>
    <subcellularLocation>
        <location evidence="1">Chromosome</location>
    </subcellularLocation>
</comment>
<keyword evidence="1" id="KW-0378">Hydrolase</keyword>
<keyword evidence="1" id="KW-0158">Chromosome</keyword>
<dbReference type="GO" id="GO:0005737">
    <property type="term" value="C:cytoplasm"/>
    <property type="evidence" value="ECO:0000318"/>
    <property type="project" value="GO_Central"/>
</dbReference>
<dbReference type="GO" id="GO:0071932">
    <property type="term" value="P:replication fork reversal"/>
    <property type="evidence" value="ECO:0000318"/>
    <property type="project" value="GO_Central"/>
</dbReference>
<dbReference type="GO" id="GO:0046872">
    <property type="term" value="F:metal ion binding"/>
    <property type="evidence" value="ECO:0007669"/>
    <property type="project" value="UniProtKB-UniRule"/>
</dbReference>
<dbReference type="GO" id="GO:0003723">
    <property type="term" value="F:RNA binding"/>
    <property type="evidence" value="ECO:0000318"/>
    <property type="project" value="GO_Central"/>
</dbReference>
<dbReference type="GO" id="GO:0006281">
    <property type="term" value="P:DNA repair"/>
    <property type="evidence" value="ECO:0007669"/>
    <property type="project" value="UniProtKB-KW"/>
</dbReference>
<dbReference type="InterPro" id="IPR041677">
    <property type="entry name" value="DNA2/NAM7_AAA_11"/>
</dbReference>
<keyword evidence="1" id="KW-0539">Nucleus</keyword>
<evidence type="ECO:0000256" key="2">
    <source>
        <dbReference type="SAM" id="MobiDB-lite"/>
    </source>
</evidence>
<dbReference type="KEGG" id="smo:SELMODRAFT_430500"/>
<dbReference type="Pfam" id="PF13086">
    <property type="entry name" value="AAA_11"/>
    <property type="match status" value="1"/>
</dbReference>
<accession>D8T9L7</accession>
<feature type="compositionally biased region" description="Basic and acidic residues" evidence="2">
    <location>
        <begin position="578"/>
        <end position="601"/>
    </location>
</feature>
<evidence type="ECO:0000313" key="4">
    <source>
        <dbReference type="EMBL" id="EFJ06670.1"/>
    </source>
</evidence>
<dbReference type="PANTHER" id="PTHR10887:SF433">
    <property type="entry name" value="DNA REPLICATION ATP-DEPENDENT HELICASE_NUCLEASE DNA2"/>
    <property type="match status" value="1"/>
</dbReference>
<proteinExistence type="inferred from homology"/>
<feature type="compositionally biased region" description="Basic and acidic residues" evidence="2">
    <location>
        <begin position="804"/>
        <end position="820"/>
    </location>
</feature>
<feature type="compositionally biased region" description="Low complexity" evidence="2">
    <location>
        <begin position="874"/>
        <end position="886"/>
    </location>
</feature>
<feature type="compositionally biased region" description="Basic and acidic residues" evidence="2">
    <location>
        <begin position="962"/>
        <end position="988"/>
    </location>
</feature>
<dbReference type="GO" id="GO:0017116">
    <property type="term" value="F:single-stranded DNA helicase activity"/>
    <property type="evidence" value="ECO:0007669"/>
    <property type="project" value="UniProtKB-UniRule"/>
</dbReference>
<feature type="domain" description="DNA2/NAM7 helicase helicase" evidence="3">
    <location>
        <begin position="302"/>
        <end position="364"/>
    </location>
</feature>
<name>D8T9L7_SELML</name>
<dbReference type="Proteomes" id="UP000001514">
    <property type="component" value="Unassembled WGS sequence"/>
</dbReference>
<keyword evidence="1" id="KW-0411">Iron-sulfur</keyword>
<keyword evidence="1" id="KW-0408">Iron</keyword>
<dbReference type="Gramene" id="EFJ06670">
    <property type="protein sequence ID" value="EFJ06670"/>
    <property type="gene ID" value="SELMODRAFT_430500"/>
</dbReference>
<feature type="region of interest" description="Disordered" evidence="2">
    <location>
        <begin position="392"/>
        <end position="476"/>
    </location>
</feature>
<comment type="similarity">
    <text evidence="1">Belongs to the DNA2/NAM7 helicase family.</text>
</comment>
<feature type="compositionally biased region" description="Basic and acidic residues" evidence="2">
    <location>
        <begin position="435"/>
        <end position="476"/>
    </location>
</feature>
<feature type="region of interest" description="Disordered" evidence="2">
    <location>
        <begin position="1097"/>
        <end position="1124"/>
    </location>
</feature>
<gene>
    <name evidence="4" type="ORF">SELMODRAFT_430500</name>
</gene>
<organism evidence="5">
    <name type="scientific">Selaginella moellendorffii</name>
    <name type="common">Spikemoss</name>
    <dbReference type="NCBI Taxonomy" id="88036"/>
    <lineage>
        <taxon>Eukaryota</taxon>
        <taxon>Viridiplantae</taxon>
        <taxon>Streptophyta</taxon>
        <taxon>Embryophyta</taxon>
        <taxon>Tracheophyta</taxon>
        <taxon>Lycopodiopsida</taxon>
        <taxon>Selaginellales</taxon>
        <taxon>Selaginellaceae</taxon>
        <taxon>Selaginella</taxon>
    </lineage>
</organism>
<feature type="compositionally biased region" description="Basic and acidic residues" evidence="2">
    <location>
        <begin position="665"/>
        <end position="679"/>
    </location>
</feature>
<keyword evidence="1" id="KW-0238">DNA-binding</keyword>
<comment type="catalytic activity">
    <reaction evidence="1">
        <text>ATP + H2O = ADP + phosphate + H(+)</text>
        <dbReference type="Rhea" id="RHEA:13065"/>
        <dbReference type="ChEBI" id="CHEBI:15377"/>
        <dbReference type="ChEBI" id="CHEBI:15378"/>
        <dbReference type="ChEBI" id="CHEBI:30616"/>
        <dbReference type="ChEBI" id="CHEBI:43474"/>
        <dbReference type="ChEBI" id="CHEBI:456216"/>
        <dbReference type="EC" id="3.6.4.12"/>
    </reaction>
</comment>
<keyword evidence="1" id="KW-0347">Helicase</keyword>
<keyword evidence="1" id="KW-0540">Nuclease</keyword>
<feature type="region of interest" description="Disordered" evidence="2">
    <location>
        <begin position="551"/>
        <end position="607"/>
    </location>
</feature>
<keyword evidence="1" id="KW-0235">DNA replication</keyword>
<keyword evidence="1" id="KW-0067">ATP-binding</keyword>
<dbReference type="AlphaFoldDB" id="D8T9L7"/>
<keyword evidence="1" id="KW-0227">DNA damage</keyword>
<dbReference type="SUPFAM" id="SSF52540">
    <property type="entry name" value="P-loop containing nucleoside triphosphate hydrolases"/>
    <property type="match status" value="1"/>
</dbReference>
<feature type="compositionally biased region" description="Basic and acidic residues" evidence="2">
    <location>
        <begin position="904"/>
        <end position="940"/>
    </location>
</feature>
<dbReference type="Gene3D" id="3.40.50.300">
    <property type="entry name" value="P-loop containing nucleotide triphosphate hydrolases"/>
    <property type="match status" value="1"/>
</dbReference>
<keyword evidence="1" id="KW-0511">Multifunctional enzyme</keyword>